<dbReference type="InterPro" id="IPR036910">
    <property type="entry name" value="HMG_box_dom_sf"/>
</dbReference>
<evidence type="ECO:0000313" key="3">
    <source>
        <dbReference type="Proteomes" id="UP001153678"/>
    </source>
</evidence>
<dbReference type="InterPro" id="IPR009071">
    <property type="entry name" value="HMG_box_dom"/>
</dbReference>
<dbReference type="OrthoDB" id="6247875at2759"/>
<evidence type="ECO:0000259" key="1">
    <source>
        <dbReference type="SMART" id="SM00398"/>
    </source>
</evidence>
<gene>
    <name evidence="2" type="ORF">FWILDA_LOCUS3565</name>
</gene>
<dbReference type="SUPFAM" id="SSF47095">
    <property type="entry name" value="HMG-box"/>
    <property type="match status" value="1"/>
</dbReference>
<name>A0A9W4SG63_9GLOM</name>
<accession>A0A9W4SG63</accession>
<dbReference type="Gene3D" id="1.10.30.10">
    <property type="entry name" value="High mobility group box domain"/>
    <property type="match status" value="1"/>
</dbReference>
<protein>
    <submittedName>
        <fullName evidence="2">3896_t:CDS:1</fullName>
    </submittedName>
</protein>
<comment type="caution">
    <text evidence="2">The sequence shown here is derived from an EMBL/GenBank/DDBJ whole genome shotgun (WGS) entry which is preliminary data.</text>
</comment>
<evidence type="ECO:0000313" key="2">
    <source>
        <dbReference type="EMBL" id="CAI2168402.1"/>
    </source>
</evidence>
<feature type="domain" description="HMG box" evidence="1">
    <location>
        <begin position="51"/>
        <end position="121"/>
    </location>
</feature>
<keyword evidence="3" id="KW-1185">Reference proteome</keyword>
<dbReference type="EMBL" id="CAMKVN010000483">
    <property type="protein sequence ID" value="CAI2168402.1"/>
    <property type="molecule type" value="Genomic_DNA"/>
</dbReference>
<organism evidence="2 3">
    <name type="scientific">Funneliformis geosporum</name>
    <dbReference type="NCBI Taxonomy" id="1117311"/>
    <lineage>
        <taxon>Eukaryota</taxon>
        <taxon>Fungi</taxon>
        <taxon>Fungi incertae sedis</taxon>
        <taxon>Mucoromycota</taxon>
        <taxon>Glomeromycotina</taxon>
        <taxon>Glomeromycetes</taxon>
        <taxon>Glomerales</taxon>
        <taxon>Glomeraceae</taxon>
        <taxon>Funneliformis</taxon>
    </lineage>
</organism>
<dbReference type="SMART" id="SM00398">
    <property type="entry name" value="HMG"/>
    <property type="match status" value="1"/>
</dbReference>
<dbReference type="AlphaFoldDB" id="A0A9W4SG63"/>
<proteinExistence type="predicted"/>
<dbReference type="Pfam" id="PF00505">
    <property type="entry name" value="HMG_box"/>
    <property type="match status" value="1"/>
</dbReference>
<reference evidence="2" key="1">
    <citation type="submission" date="2022-08" db="EMBL/GenBank/DDBJ databases">
        <authorList>
            <person name="Kallberg Y."/>
            <person name="Tangrot J."/>
            <person name="Rosling A."/>
        </authorList>
    </citation>
    <scope>NUCLEOTIDE SEQUENCE</scope>
    <source>
        <strain evidence="2">Wild A</strain>
    </source>
</reference>
<dbReference type="Proteomes" id="UP001153678">
    <property type="component" value="Unassembled WGS sequence"/>
</dbReference>
<sequence>MSSQNRNCVFIDSNNPSKYRVNINSQPIIKIPFPPAIDPRDLVVKTKDGRIPSRVPNAFIIYRKAFIVAVKNDGYVLPMTVISPMASQSWEQESEIVKAEYKRLAKEAYEVRNEMLPKYQRKKKREKWNIVSFQEKSSRKGPVPSIQKPTKEINEAVPEVNQLPLITLSSESQSIGCSPNLSQSDSPETEQYNFDFTQHMTPNITPFTRNFFY</sequence>